<dbReference type="AlphaFoldDB" id="A0AAV4MGW9"/>
<organism evidence="2 3">
    <name type="scientific">Caerostris extrusa</name>
    <name type="common">Bark spider</name>
    <name type="synonym">Caerostris bankana</name>
    <dbReference type="NCBI Taxonomy" id="172846"/>
    <lineage>
        <taxon>Eukaryota</taxon>
        <taxon>Metazoa</taxon>
        <taxon>Ecdysozoa</taxon>
        <taxon>Arthropoda</taxon>
        <taxon>Chelicerata</taxon>
        <taxon>Arachnida</taxon>
        <taxon>Araneae</taxon>
        <taxon>Araneomorphae</taxon>
        <taxon>Entelegynae</taxon>
        <taxon>Araneoidea</taxon>
        <taxon>Araneidae</taxon>
        <taxon>Caerostris</taxon>
    </lineage>
</organism>
<dbReference type="EMBL" id="BPLR01002249">
    <property type="protein sequence ID" value="GIX71754.1"/>
    <property type="molecule type" value="Genomic_DNA"/>
</dbReference>
<evidence type="ECO:0000256" key="1">
    <source>
        <dbReference type="SAM" id="MobiDB-lite"/>
    </source>
</evidence>
<keyword evidence="3" id="KW-1185">Reference proteome</keyword>
<feature type="region of interest" description="Disordered" evidence="1">
    <location>
        <begin position="37"/>
        <end position="59"/>
    </location>
</feature>
<evidence type="ECO:0000313" key="3">
    <source>
        <dbReference type="Proteomes" id="UP001054945"/>
    </source>
</evidence>
<feature type="non-terminal residue" evidence="2">
    <location>
        <position position="1"/>
    </location>
</feature>
<name>A0AAV4MGW9_CAEEX</name>
<evidence type="ECO:0000313" key="2">
    <source>
        <dbReference type="EMBL" id="GIX71754.1"/>
    </source>
</evidence>
<reference evidence="2 3" key="1">
    <citation type="submission" date="2021-06" db="EMBL/GenBank/DDBJ databases">
        <title>Caerostris extrusa draft genome.</title>
        <authorList>
            <person name="Kono N."/>
            <person name="Arakawa K."/>
        </authorList>
    </citation>
    <scope>NUCLEOTIDE SEQUENCE [LARGE SCALE GENOMIC DNA]</scope>
</reference>
<dbReference type="Proteomes" id="UP001054945">
    <property type="component" value="Unassembled WGS sequence"/>
</dbReference>
<sequence length="59" mass="6922">GLPTSQRRLLCLINTLEFQNRTNFLLFKAQLEELENEKKKRKTGSEDNVASFDYLSEED</sequence>
<protein>
    <submittedName>
        <fullName evidence="2">Uncharacterized protein</fullName>
    </submittedName>
</protein>
<proteinExistence type="predicted"/>
<gene>
    <name evidence="2" type="ORF">CEXT_611371</name>
</gene>
<accession>A0AAV4MGW9</accession>
<comment type="caution">
    <text evidence="2">The sequence shown here is derived from an EMBL/GenBank/DDBJ whole genome shotgun (WGS) entry which is preliminary data.</text>
</comment>